<gene>
    <name evidence="2" type="ORF">E2C01_034167</name>
</gene>
<sequence length="163" mass="17763">MASSDSGTPTAIAFRAPPFCSQDPLTKFNHAVTQLPSDVLPQVSAVISTAATADKPYEELKTEVIKSLQSSVATRLRELLSEELGDEKPSQLLLRMMQLLGDKYQFVKLQRRAFPCFVPLTITKQGGGTLTTPERQIQNTVPTGDQQFILATRATTPVLCNVG</sequence>
<organism evidence="2 3">
    <name type="scientific">Portunus trituberculatus</name>
    <name type="common">Swimming crab</name>
    <name type="synonym">Neptunus trituberculatus</name>
    <dbReference type="NCBI Taxonomy" id="210409"/>
    <lineage>
        <taxon>Eukaryota</taxon>
        <taxon>Metazoa</taxon>
        <taxon>Ecdysozoa</taxon>
        <taxon>Arthropoda</taxon>
        <taxon>Crustacea</taxon>
        <taxon>Multicrustacea</taxon>
        <taxon>Malacostraca</taxon>
        <taxon>Eumalacostraca</taxon>
        <taxon>Eucarida</taxon>
        <taxon>Decapoda</taxon>
        <taxon>Pleocyemata</taxon>
        <taxon>Brachyura</taxon>
        <taxon>Eubrachyura</taxon>
        <taxon>Portunoidea</taxon>
        <taxon>Portunidae</taxon>
        <taxon>Portuninae</taxon>
        <taxon>Portunus</taxon>
    </lineage>
</organism>
<proteinExistence type="predicted"/>
<feature type="domain" description="DUF7041" evidence="1">
    <location>
        <begin position="25"/>
        <end position="80"/>
    </location>
</feature>
<evidence type="ECO:0000259" key="1">
    <source>
        <dbReference type="Pfam" id="PF23055"/>
    </source>
</evidence>
<protein>
    <recommendedName>
        <fullName evidence="1">DUF7041 domain-containing protein</fullName>
    </recommendedName>
</protein>
<name>A0A5B7F4R3_PORTR</name>
<evidence type="ECO:0000313" key="3">
    <source>
        <dbReference type="Proteomes" id="UP000324222"/>
    </source>
</evidence>
<comment type="caution">
    <text evidence="2">The sequence shown here is derived from an EMBL/GenBank/DDBJ whole genome shotgun (WGS) entry which is preliminary data.</text>
</comment>
<dbReference type="Pfam" id="PF23055">
    <property type="entry name" value="DUF7041"/>
    <property type="match status" value="1"/>
</dbReference>
<dbReference type="InterPro" id="IPR055469">
    <property type="entry name" value="DUF7041"/>
</dbReference>
<dbReference type="PANTHER" id="PTHR33327">
    <property type="entry name" value="ENDONUCLEASE"/>
    <property type="match status" value="1"/>
</dbReference>
<keyword evidence="3" id="KW-1185">Reference proteome</keyword>
<dbReference type="EMBL" id="VSRR010004751">
    <property type="protein sequence ID" value="MPC40605.1"/>
    <property type="molecule type" value="Genomic_DNA"/>
</dbReference>
<dbReference type="PANTHER" id="PTHR33327:SF3">
    <property type="entry name" value="RNA-DIRECTED DNA POLYMERASE"/>
    <property type="match status" value="1"/>
</dbReference>
<reference evidence="2 3" key="1">
    <citation type="submission" date="2019-05" db="EMBL/GenBank/DDBJ databases">
        <title>Another draft genome of Portunus trituberculatus and its Hox gene families provides insights of decapod evolution.</title>
        <authorList>
            <person name="Jeong J.-H."/>
            <person name="Song I."/>
            <person name="Kim S."/>
            <person name="Choi T."/>
            <person name="Kim D."/>
            <person name="Ryu S."/>
            <person name="Kim W."/>
        </authorList>
    </citation>
    <scope>NUCLEOTIDE SEQUENCE [LARGE SCALE GENOMIC DNA]</scope>
    <source>
        <tissue evidence="2">Muscle</tissue>
    </source>
</reference>
<evidence type="ECO:0000313" key="2">
    <source>
        <dbReference type="EMBL" id="MPC40605.1"/>
    </source>
</evidence>
<dbReference type="AlphaFoldDB" id="A0A5B7F4R3"/>
<dbReference type="OrthoDB" id="6377149at2759"/>
<dbReference type="Proteomes" id="UP000324222">
    <property type="component" value="Unassembled WGS sequence"/>
</dbReference>
<accession>A0A5B7F4R3</accession>